<comment type="caution">
    <text evidence="2">The sequence shown here is derived from an EMBL/GenBank/DDBJ whole genome shotgun (WGS) entry which is preliminary data.</text>
</comment>
<evidence type="ECO:0000256" key="1">
    <source>
        <dbReference type="SAM" id="Phobius"/>
    </source>
</evidence>
<protein>
    <recommendedName>
        <fullName evidence="4">RNase H type-1 domain-containing protein</fullName>
    </recommendedName>
</protein>
<keyword evidence="3" id="KW-1185">Reference proteome</keyword>
<evidence type="ECO:0000313" key="3">
    <source>
        <dbReference type="Proteomes" id="UP001396334"/>
    </source>
</evidence>
<dbReference type="EMBL" id="JBBPBN010000028">
    <property type="protein sequence ID" value="KAK9006950.1"/>
    <property type="molecule type" value="Genomic_DNA"/>
</dbReference>
<keyword evidence="1" id="KW-0812">Transmembrane</keyword>
<gene>
    <name evidence="2" type="ORF">V6N11_019280</name>
</gene>
<evidence type="ECO:0008006" key="4">
    <source>
        <dbReference type="Google" id="ProtNLM"/>
    </source>
</evidence>
<feature type="transmembrane region" description="Helical" evidence="1">
    <location>
        <begin position="6"/>
        <end position="27"/>
    </location>
</feature>
<keyword evidence="1" id="KW-0472">Membrane</keyword>
<keyword evidence="1" id="KW-1133">Transmembrane helix</keyword>
<sequence length="185" mass="20892">MILRLWIGLMWLVIGIGSGFGLFYRLILLIKLQTIPPPRVSYGEDWPCWHLENNQKFSLKLAYASSYSALGCDDRIWIFRVLLAVLCYNLLGLMRVPNRVEVETDNSEVHVIFSGKSMVFHGNSVVQVVHSLLTFDSVVRVSLVNRDHNRVTDALTKLSRGQLISETLYAAPPSSVHEGSFVDTD</sequence>
<organism evidence="2 3">
    <name type="scientific">Hibiscus sabdariffa</name>
    <name type="common">roselle</name>
    <dbReference type="NCBI Taxonomy" id="183260"/>
    <lineage>
        <taxon>Eukaryota</taxon>
        <taxon>Viridiplantae</taxon>
        <taxon>Streptophyta</taxon>
        <taxon>Embryophyta</taxon>
        <taxon>Tracheophyta</taxon>
        <taxon>Spermatophyta</taxon>
        <taxon>Magnoliopsida</taxon>
        <taxon>eudicotyledons</taxon>
        <taxon>Gunneridae</taxon>
        <taxon>Pentapetalae</taxon>
        <taxon>rosids</taxon>
        <taxon>malvids</taxon>
        <taxon>Malvales</taxon>
        <taxon>Malvaceae</taxon>
        <taxon>Malvoideae</taxon>
        <taxon>Hibiscus</taxon>
    </lineage>
</organism>
<accession>A0ABR2R2C9</accession>
<reference evidence="2 3" key="1">
    <citation type="journal article" date="2024" name="G3 (Bethesda)">
        <title>Genome assembly of Hibiscus sabdariffa L. provides insights into metabolisms of medicinal natural products.</title>
        <authorList>
            <person name="Kim T."/>
        </authorList>
    </citation>
    <scope>NUCLEOTIDE SEQUENCE [LARGE SCALE GENOMIC DNA]</scope>
    <source>
        <strain evidence="2">TK-2024</strain>
        <tissue evidence="2">Old leaves</tissue>
    </source>
</reference>
<feature type="transmembrane region" description="Helical" evidence="1">
    <location>
        <begin position="77"/>
        <end position="96"/>
    </location>
</feature>
<dbReference type="Proteomes" id="UP001396334">
    <property type="component" value="Unassembled WGS sequence"/>
</dbReference>
<evidence type="ECO:0000313" key="2">
    <source>
        <dbReference type="EMBL" id="KAK9006950.1"/>
    </source>
</evidence>
<name>A0ABR2R2C9_9ROSI</name>
<proteinExistence type="predicted"/>